<reference evidence="3 4" key="1">
    <citation type="submission" date="2024-06" db="EMBL/GenBank/DDBJ databases">
        <authorList>
            <person name="Pan Q."/>
            <person name="Wen M."/>
            <person name="Jouanno E."/>
            <person name="Zahm M."/>
            <person name="Klopp C."/>
            <person name="Cabau C."/>
            <person name="Louis A."/>
            <person name="Berthelot C."/>
            <person name="Parey E."/>
            <person name="Roest Crollius H."/>
            <person name="Montfort J."/>
            <person name="Robinson-Rechavi M."/>
            <person name="Bouchez O."/>
            <person name="Lampietro C."/>
            <person name="Lopez Roques C."/>
            <person name="Donnadieu C."/>
            <person name="Postlethwait J."/>
            <person name="Bobe J."/>
            <person name="Verreycken H."/>
            <person name="Guiguen Y."/>
        </authorList>
    </citation>
    <scope>NUCLEOTIDE SEQUENCE [LARGE SCALE GENOMIC DNA]</scope>
    <source>
        <strain evidence="3">Up_M1</strain>
        <tissue evidence="3">Testis</tissue>
    </source>
</reference>
<evidence type="ECO:0000313" key="4">
    <source>
        <dbReference type="Proteomes" id="UP001557470"/>
    </source>
</evidence>
<feature type="compositionally biased region" description="Polar residues" evidence="1">
    <location>
        <begin position="211"/>
        <end position="228"/>
    </location>
</feature>
<keyword evidence="2" id="KW-0812">Transmembrane</keyword>
<organism evidence="3 4">
    <name type="scientific">Umbra pygmaea</name>
    <name type="common">Eastern mudminnow</name>
    <dbReference type="NCBI Taxonomy" id="75934"/>
    <lineage>
        <taxon>Eukaryota</taxon>
        <taxon>Metazoa</taxon>
        <taxon>Chordata</taxon>
        <taxon>Craniata</taxon>
        <taxon>Vertebrata</taxon>
        <taxon>Euteleostomi</taxon>
        <taxon>Actinopterygii</taxon>
        <taxon>Neopterygii</taxon>
        <taxon>Teleostei</taxon>
        <taxon>Protacanthopterygii</taxon>
        <taxon>Esociformes</taxon>
        <taxon>Umbridae</taxon>
        <taxon>Umbra</taxon>
    </lineage>
</organism>
<keyword evidence="4" id="KW-1185">Reference proteome</keyword>
<evidence type="ECO:0000256" key="1">
    <source>
        <dbReference type="SAM" id="MobiDB-lite"/>
    </source>
</evidence>
<accession>A0ABD0XRD2</accession>
<dbReference type="AlphaFoldDB" id="A0ABD0XRD2"/>
<dbReference type="Proteomes" id="UP001557470">
    <property type="component" value="Unassembled WGS sequence"/>
</dbReference>
<protein>
    <submittedName>
        <fullName evidence="3">Uncharacterized protein</fullName>
    </submittedName>
</protein>
<keyword evidence="2" id="KW-1133">Transmembrane helix</keyword>
<name>A0ABD0XRD2_UMBPY</name>
<feature type="region of interest" description="Disordered" evidence="1">
    <location>
        <begin position="211"/>
        <end position="247"/>
    </location>
</feature>
<evidence type="ECO:0000313" key="3">
    <source>
        <dbReference type="EMBL" id="KAL0993237.1"/>
    </source>
</evidence>
<proteinExistence type="predicted"/>
<keyword evidence="2" id="KW-0472">Membrane</keyword>
<evidence type="ECO:0000256" key="2">
    <source>
        <dbReference type="SAM" id="Phobius"/>
    </source>
</evidence>
<gene>
    <name evidence="3" type="ORF">UPYG_G00105060</name>
</gene>
<sequence>MSGGYTYAFNSSGLSDILVYQGNSAGVLLASGGFNKTKDFSENEVMGMTDSDITMYNCQNLTMELFYNVYTAIPESENTKGHQTIKEFCLKYVVTGTHGDIGVENVNHGETYSSSHIAGVIIGVIFAVFVFIAIVIVLYKKRIQPSTGTTGQNDIENDAEIQNRPQTNGYVLSDRIQGEDAVPGGNIEGVDIDSGQETNAQTTQMNGLHVSSVNSNTEGLTPGEQSPEPSEMNGQGPPMFSETAEETTVLLDNDQATGRLMLQLNLIDKGPNDLE</sequence>
<comment type="caution">
    <text evidence="3">The sequence shown here is derived from an EMBL/GenBank/DDBJ whole genome shotgun (WGS) entry which is preliminary data.</text>
</comment>
<dbReference type="EMBL" id="JAGEUA010000003">
    <property type="protein sequence ID" value="KAL0993237.1"/>
    <property type="molecule type" value="Genomic_DNA"/>
</dbReference>
<feature type="transmembrane region" description="Helical" evidence="2">
    <location>
        <begin position="117"/>
        <end position="139"/>
    </location>
</feature>